<evidence type="ECO:0000313" key="2">
    <source>
        <dbReference type="EMBL" id="KPJ14257.1"/>
    </source>
</evidence>
<dbReference type="STRING" id="76193.A0A194R9E8"/>
<reference evidence="2 3" key="1">
    <citation type="journal article" date="2015" name="Nat. Commun.">
        <title>Outbred genome sequencing and CRISPR/Cas9 gene editing in butterflies.</title>
        <authorList>
            <person name="Li X."/>
            <person name="Fan D."/>
            <person name="Zhang W."/>
            <person name="Liu G."/>
            <person name="Zhang L."/>
            <person name="Zhao L."/>
            <person name="Fang X."/>
            <person name="Chen L."/>
            <person name="Dong Y."/>
            <person name="Chen Y."/>
            <person name="Ding Y."/>
            <person name="Zhao R."/>
            <person name="Feng M."/>
            <person name="Zhu Y."/>
            <person name="Feng Y."/>
            <person name="Jiang X."/>
            <person name="Zhu D."/>
            <person name="Xiang H."/>
            <person name="Feng X."/>
            <person name="Li S."/>
            <person name="Wang J."/>
            <person name="Zhang G."/>
            <person name="Kronforst M.R."/>
            <person name="Wang W."/>
        </authorList>
    </citation>
    <scope>NUCLEOTIDE SEQUENCE [LARGE SCALE GENOMIC DNA]</scope>
    <source>
        <strain evidence="2">Ya'a_city_454_Pm</strain>
        <tissue evidence="2">Whole body</tissue>
    </source>
</reference>
<dbReference type="Proteomes" id="UP000053240">
    <property type="component" value="Unassembled WGS sequence"/>
</dbReference>
<organism evidence="2 3">
    <name type="scientific">Papilio machaon</name>
    <name type="common">Old World swallowtail butterfly</name>
    <dbReference type="NCBI Taxonomy" id="76193"/>
    <lineage>
        <taxon>Eukaryota</taxon>
        <taxon>Metazoa</taxon>
        <taxon>Ecdysozoa</taxon>
        <taxon>Arthropoda</taxon>
        <taxon>Hexapoda</taxon>
        <taxon>Insecta</taxon>
        <taxon>Pterygota</taxon>
        <taxon>Neoptera</taxon>
        <taxon>Endopterygota</taxon>
        <taxon>Lepidoptera</taxon>
        <taxon>Glossata</taxon>
        <taxon>Ditrysia</taxon>
        <taxon>Papilionoidea</taxon>
        <taxon>Papilionidae</taxon>
        <taxon>Papilioninae</taxon>
        <taxon>Papilio</taxon>
    </lineage>
</organism>
<keyword evidence="3" id="KW-1185">Reference proteome</keyword>
<name>A0A194R9E8_PAPMA</name>
<gene>
    <name evidence="2" type="ORF">RR48_07007</name>
</gene>
<dbReference type="InParanoid" id="A0A194R9E8"/>
<evidence type="ECO:0000313" key="3">
    <source>
        <dbReference type="Proteomes" id="UP000053240"/>
    </source>
</evidence>
<sequence>MIRMIAEREAEANMADKSPEEREEAKAAEGGMVSSSQTGHVLVSADFNGCIKVFVHKAKPKHSSLPASALA</sequence>
<dbReference type="EMBL" id="KQ460500">
    <property type="protein sequence ID" value="KPJ14257.1"/>
    <property type="molecule type" value="Genomic_DNA"/>
</dbReference>
<protein>
    <submittedName>
        <fullName evidence="2">Uncharacterized protein</fullName>
    </submittedName>
</protein>
<evidence type="ECO:0000256" key="1">
    <source>
        <dbReference type="SAM" id="MobiDB-lite"/>
    </source>
</evidence>
<accession>A0A194R9E8</accession>
<feature type="compositionally biased region" description="Basic and acidic residues" evidence="1">
    <location>
        <begin position="1"/>
        <end position="11"/>
    </location>
</feature>
<proteinExistence type="predicted"/>
<feature type="compositionally biased region" description="Basic and acidic residues" evidence="1">
    <location>
        <begin position="17"/>
        <end position="27"/>
    </location>
</feature>
<dbReference type="AlphaFoldDB" id="A0A194R9E8"/>
<feature type="region of interest" description="Disordered" evidence="1">
    <location>
        <begin position="1"/>
        <end position="35"/>
    </location>
</feature>